<dbReference type="Proteomes" id="UP000822476">
    <property type="component" value="Unassembled WGS sequence"/>
</dbReference>
<comment type="caution">
    <text evidence="3">The sequence shown here is derived from an EMBL/GenBank/DDBJ whole genome shotgun (WGS) entry which is preliminary data.</text>
</comment>
<feature type="compositionally biased region" description="Low complexity" evidence="1">
    <location>
        <begin position="260"/>
        <end position="283"/>
    </location>
</feature>
<feature type="compositionally biased region" description="Low complexity" evidence="1">
    <location>
        <begin position="37"/>
        <end position="48"/>
    </location>
</feature>
<dbReference type="Pfam" id="PF01476">
    <property type="entry name" value="LysM"/>
    <property type="match status" value="1"/>
</dbReference>
<feature type="compositionally biased region" description="Basic and acidic residues" evidence="1">
    <location>
        <begin position="81"/>
        <end position="91"/>
    </location>
</feature>
<feature type="region of interest" description="Disordered" evidence="1">
    <location>
        <begin position="37"/>
        <end position="111"/>
    </location>
</feature>
<dbReference type="SUPFAM" id="SSF54106">
    <property type="entry name" value="LysM domain"/>
    <property type="match status" value="1"/>
</dbReference>
<evidence type="ECO:0000259" key="2">
    <source>
        <dbReference type="PROSITE" id="PS51782"/>
    </source>
</evidence>
<dbReference type="CDD" id="cd00118">
    <property type="entry name" value="LysM"/>
    <property type="match status" value="1"/>
</dbReference>
<proteinExistence type="predicted"/>
<accession>A0A8S9YE97</accession>
<dbReference type="SMART" id="SM00257">
    <property type="entry name" value="LysM"/>
    <property type="match status" value="1"/>
</dbReference>
<feature type="region of interest" description="Disordered" evidence="1">
    <location>
        <begin position="368"/>
        <end position="401"/>
    </location>
</feature>
<feature type="compositionally biased region" description="Basic residues" evidence="1">
    <location>
        <begin position="98"/>
        <end position="109"/>
    </location>
</feature>
<dbReference type="PROSITE" id="PS51782">
    <property type="entry name" value="LYSM"/>
    <property type="match status" value="1"/>
</dbReference>
<dbReference type="AlphaFoldDB" id="A0A8S9YE97"/>
<feature type="domain" description="LysM" evidence="2">
    <location>
        <begin position="134"/>
        <end position="177"/>
    </location>
</feature>
<dbReference type="OrthoDB" id="26679at2759"/>
<dbReference type="Gene3D" id="3.10.350.10">
    <property type="entry name" value="LysM domain"/>
    <property type="match status" value="1"/>
</dbReference>
<evidence type="ECO:0000313" key="3">
    <source>
        <dbReference type="EMBL" id="KAF7233473.1"/>
    </source>
</evidence>
<dbReference type="InterPro" id="IPR036779">
    <property type="entry name" value="LysM_dom_sf"/>
</dbReference>
<evidence type="ECO:0000256" key="1">
    <source>
        <dbReference type="SAM" id="MobiDB-lite"/>
    </source>
</evidence>
<feature type="region of interest" description="Disordered" evidence="1">
    <location>
        <begin position="1"/>
        <end position="22"/>
    </location>
</feature>
<reference evidence="3" key="1">
    <citation type="submission" date="2019-07" db="EMBL/GenBank/DDBJ databases">
        <title>Annotation for the trematode Paragonimus miyazaki's.</title>
        <authorList>
            <person name="Choi Y.-J."/>
        </authorList>
    </citation>
    <scope>NUCLEOTIDE SEQUENCE</scope>
    <source>
        <strain evidence="3">Japan</strain>
    </source>
</reference>
<sequence length="749" mass="82819">MKFGGTDNILNRSRSLYDGTKHSMHFSNIKSKLKTVSSSIASSSPFSKSHIEKHSGPCVHTEQTSAAEKSETKSYSKKKNKDSAVTRREDQADGVQPARRKPKTRRKVNPTRLEGSVLLSAPTKSLVVKPQCILEYKVQPGDTLSSVAARFQSTPSELCQLNKLFCRSLFPDQIIKVPKAIVCEVQGQPVPGYSDSSTVVYESSGDTHADAVCSKSNRGVAHHTKETCSLDEHLIYPLVPDSPVVHSVQHEHPSEDELASSTSTHTSVSTEGAEWLSSSASAAELEDHADEENDPMTARYMKFPSDYVTDLHFMIPGSLLVTTDSFLFIPMETATESPKQPHILLPLSKLRSVAVYRDHSVMYFTKRDKQPKCNRSRRATGSHARSMSRSPLTSETSLALCGTGGPEPPLNISCSTSLSPQVSKHSSDDITSPSVVCFLPNLDRDRSALHLDDKPSGSLQLSNPLMTNRGHNTTEPVEYLCILASTEGTTRKRHANWFTILSKEHWFRIPEGKSCALFDFLQSCEFQESAGPLDTNEVNQTFPTGIHGCRSSPAGMFQASDASIQQLGSFVVVPNSFDWILPRIGSIDERSRALMKIRQQRKHRAQSVRENTGTLGSNSSIVASAQSTSSLDEDILLECIPPAEAPVLSSAPSLEEEKTALQILKQESVRWEWLRTSVRQAWHHFAHWLVHSNELELERTEARKRQFILDNLKLAVPELLPLPPSTSTSHILDPQKVRQVSVLPVLCCP</sequence>
<dbReference type="EMBL" id="JTDE01021051">
    <property type="protein sequence ID" value="KAF7233473.1"/>
    <property type="molecule type" value="Genomic_DNA"/>
</dbReference>
<protein>
    <recommendedName>
        <fullName evidence="2">LysM domain-containing protein</fullName>
    </recommendedName>
</protein>
<keyword evidence="4" id="KW-1185">Reference proteome</keyword>
<feature type="region of interest" description="Disordered" evidence="1">
    <location>
        <begin position="246"/>
        <end position="293"/>
    </location>
</feature>
<organism evidence="3 4">
    <name type="scientific">Paragonimus skrjabini miyazakii</name>
    <dbReference type="NCBI Taxonomy" id="59628"/>
    <lineage>
        <taxon>Eukaryota</taxon>
        <taxon>Metazoa</taxon>
        <taxon>Spiralia</taxon>
        <taxon>Lophotrochozoa</taxon>
        <taxon>Platyhelminthes</taxon>
        <taxon>Trematoda</taxon>
        <taxon>Digenea</taxon>
        <taxon>Plagiorchiida</taxon>
        <taxon>Troglotremata</taxon>
        <taxon>Troglotrematidae</taxon>
        <taxon>Paragonimus</taxon>
    </lineage>
</organism>
<gene>
    <name evidence="3" type="ORF">EG68_09076</name>
</gene>
<evidence type="ECO:0000313" key="4">
    <source>
        <dbReference type="Proteomes" id="UP000822476"/>
    </source>
</evidence>
<dbReference type="InterPro" id="IPR018392">
    <property type="entry name" value="LysM"/>
</dbReference>
<name>A0A8S9YE97_9TREM</name>
<feature type="compositionally biased region" description="Polar residues" evidence="1">
    <location>
        <begin position="383"/>
        <end position="397"/>
    </location>
</feature>